<protein>
    <submittedName>
        <fullName evidence="1">Uncharacterized protein</fullName>
    </submittedName>
</protein>
<name>W1XWR5_9ZZZZ</name>
<dbReference type="AlphaFoldDB" id="W1XWR5"/>
<dbReference type="EMBL" id="AZMM01010973">
    <property type="protein sequence ID" value="ETJ34601.1"/>
    <property type="molecule type" value="Genomic_DNA"/>
</dbReference>
<sequence length="22" mass="2402">SNLILVRPTVSRVKTLSGFLSN</sequence>
<organism evidence="1">
    <name type="scientific">human gut metagenome</name>
    <dbReference type="NCBI Taxonomy" id="408170"/>
    <lineage>
        <taxon>unclassified sequences</taxon>
        <taxon>metagenomes</taxon>
        <taxon>organismal metagenomes</taxon>
    </lineage>
</organism>
<accession>W1XWR5</accession>
<gene>
    <name evidence="1" type="ORF">Q604_UNBC10973G0001</name>
</gene>
<proteinExistence type="predicted"/>
<evidence type="ECO:0000313" key="1">
    <source>
        <dbReference type="EMBL" id="ETJ34601.1"/>
    </source>
</evidence>
<reference evidence="1" key="1">
    <citation type="submission" date="2013-12" db="EMBL/GenBank/DDBJ databases">
        <title>A Varibaculum cambriense genome reconstructed from a premature infant gut community with otherwise low bacterial novelty that shifts toward anaerobic metabolism during the third week of life.</title>
        <authorList>
            <person name="Brown C.T."/>
            <person name="Sharon I."/>
            <person name="Thomas B.C."/>
            <person name="Castelle C.J."/>
            <person name="Morowitz M.J."/>
            <person name="Banfield J.F."/>
        </authorList>
    </citation>
    <scope>NUCLEOTIDE SEQUENCE</scope>
</reference>
<comment type="caution">
    <text evidence="1">The sequence shown here is derived from an EMBL/GenBank/DDBJ whole genome shotgun (WGS) entry which is preliminary data.</text>
</comment>
<feature type="non-terminal residue" evidence="1">
    <location>
        <position position="1"/>
    </location>
</feature>